<organism evidence="1 2">
    <name type="scientific">Datura stramonium</name>
    <name type="common">Jimsonweed</name>
    <name type="synonym">Common thornapple</name>
    <dbReference type="NCBI Taxonomy" id="4076"/>
    <lineage>
        <taxon>Eukaryota</taxon>
        <taxon>Viridiplantae</taxon>
        <taxon>Streptophyta</taxon>
        <taxon>Embryophyta</taxon>
        <taxon>Tracheophyta</taxon>
        <taxon>Spermatophyta</taxon>
        <taxon>Magnoliopsida</taxon>
        <taxon>eudicotyledons</taxon>
        <taxon>Gunneridae</taxon>
        <taxon>Pentapetalae</taxon>
        <taxon>asterids</taxon>
        <taxon>lamiids</taxon>
        <taxon>Solanales</taxon>
        <taxon>Solanaceae</taxon>
        <taxon>Solanoideae</taxon>
        <taxon>Datureae</taxon>
        <taxon>Datura</taxon>
    </lineage>
</organism>
<dbReference type="EMBL" id="JACEIK010000032">
    <property type="protein sequence ID" value="MCD7447264.1"/>
    <property type="molecule type" value="Genomic_DNA"/>
</dbReference>
<feature type="non-terminal residue" evidence="1">
    <location>
        <position position="1"/>
    </location>
</feature>
<comment type="caution">
    <text evidence="1">The sequence shown here is derived from an EMBL/GenBank/DDBJ whole genome shotgun (WGS) entry which is preliminary data.</text>
</comment>
<evidence type="ECO:0000313" key="1">
    <source>
        <dbReference type="EMBL" id="MCD7447264.1"/>
    </source>
</evidence>
<name>A0ABS8RNR9_DATST</name>
<keyword evidence="2" id="KW-1185">Reference proteome</keyword>
<proteinExistence type="predicted"/>
<evidence type="ECO:0000313" key="2">
    <source>
        <dbReference type="Proteomes" id="UP000823775"/>
    </source>
</evidence>
<gene>
    <name evidence="1" type="ORF">HAX54_026383</name>
</gene>
<protein>
    <submittedName>
        <fullName evidence="1">Uncharacterized protein</fullName>
    </submittedName>
</protein>
<sequence>EMKSCATRIQHLRWEFIDLFWCYFDNWVVKRFMPRVGAKISTQETLLSFTILDCLLHQSTSIAIGRVAPVDVAH</sequence>
<dbReference type="Proteomes" id="UP000823775">
    <property type="component" value="Unassembled WGS sequence"/>
</dbReference>
<reference evidence="1 2" key="1">
    <citation type="journal article" date="2021" name="BMC Genomics">
        <title>Datura genome reveals duplications of psychoactive alkaloid biosynthetic genes and high mutation rate following tissue culture.</title>
        <authorList>
            <person name="Rajewski A."/>
            <person name="Carter-House D."/>
            <person name="Stajich J."/>
            <person name="Litt A."/>
        </authorList>
    </citation>
    <scope>NUCLEOTIDE SEQUENCE [LARGE SCALE GENOMIC DNA]</scope>
    <source>
        <strain evidence="1">AR-01</strain>
    </source>
</reference>
<accession>A0ABS8RNR9</accession>
<feature type="non-terminal residue" evidence="1">
    <location>
        <position position="74"/>
    </location>
</feature>